<dbReference type="Gene3D" id="3.40.190.10">
    <property type="entry name" value="Periplasmic binding protein-like II"/>
    <property type="match status" value="1"/>
</dbReference>
<reference evidence="2 3" key="1">
    <citation type="submission" date="2020-08" db="EMBL/GenBank/DDBJ databases">
        <title>The Agave Microbiome: Exploring the role of microbial communities in plant adaptations to desert environments.</title>
        <authorList>
            <person name="Partida-Martinez L.P."/>
        </authorList>
    </citation>
    <scope>NUCLEOTIDE SEQUENCE [LARGE SCALE GENOMIC DNA]</scope>
    <source>
        <strain evidence="2 3">AT3.2</strain>
    </source>
</reference>
<feature type="chain" id="PRO_5030860471" evidence="1">
    <location>
        <begin position="29"/>
        <end position="148"/>
    </location>
</feature>
<name>A0A7W9X021_9BURK</name>
<accession>A0A7W9X021</accession>
<proteinExistence type="predicted"/>
<keyword evidence="1" id="KW-0732">Signal</keyword>
<organism evidence="2 3">
    <name type="scientific">Massilia aurea</name>
    <dbReference type="NCBI Taxonomy" id="373040"/>
    <lineage>
        <taxon>Bacteria</taxon>
        <taxon>Pseudomonadati</taxon>
        <taxon>Pseudomonadota</taxon>
        <taxon>Betaproteobacteria</taxon>
        <taxon>Burkholderiales</taxon>
        <taxon>Oxalobacteraceae</taxon>
        <taxon>Telluria group</taxon>
        <taxon>Massilia</taxon>
    </lineage>
</organism>
<comment type="caution">
    <text evidence="2">The sequence shown here is derived from an EMBL/GenBank/DDBJ whole genome shotgun (WGS) entry which is preliminary data.</text>
</comment>
<dbReference type="Proteomes" id="UP000540787">
    <property type="component" value="Unassembled WGS sequence"/>
</dbReference>
<protein>
    <submittedName>
        <fullName evidence="2">ABC-type phosphate transport system substrate-binding protein</fullName>
    </submittedName>
</protein>
<dbReference type="SUPFAM" id="SSF53850">
    <property type="entry name" value="Periplasmic binding protein-like II"/>
    <property type="match status" value="1"/>
</dbReference>
<evidence type="ECO:0000313" key="3">
    <source>
        <dbReference type="Proteomes" id="UP000540787"/>
    </source>
</evidence>
<evidence type="ECO:0000313" key="2">
    <source>
        <dbReference type="EMBL" id="MBB6133926.1"/>
    </source>
</evidence>
<gene>
    <name evidence="2" type="ORF">HD842_002068</name>
</gene>
<dbReference type="EMBL" id="JACHBX010000002">
    <property type="protein sequence ID" value="MBB6133926.1"/>
    <property type="molecule type" value="Genomic_DNA"/>
</dbReference>
<dbReference type="AlphaFoldDB" id="A0A7W9X021"/>
<sequence length="148" mass="15924">MMNRSLSTLLLALCLGPALALAPGAAPAAELAVIVSARSNISMLSADQVAEIFLFQTNRFPNGSEVVPIDQDLGSPLRDEFYSKVTHRTPALVKAHWARLIFTGRGQPPAEVDGNAAMRRMIAENPGMIGYVERTALDPSVRAVLIVR</sequence>
<feature type="signal peptide" evidence="1">
    <location>
        <begin position="1"/>
        <end position="28"/>
    </location>
</feature>
<keyword evidence="3" id="KW-1185">Reference proteome</keyword>
<evidence type="ECO:0000256" key="1">
    <source>
        <dbReference type="SAM" id="SignalP"/>
    </source>
</evidence>